<sequence length="1019" mass="114901">MNDKPNNRDYFDIGLVVPLEDELLQLINQFPPTENRGTDTVWCHVVESGHADVRMIVIQQSSMGNRHATNATQYLHEHFDIGLTVCLGIAGGISNDLDLADVCYSGHIADVLDNNKVVDIDDGKALDIEFSPTHYSTPTRFTRAFNFMRTQPQLIPVYDAWQQEREAIATKGIPDEVPSRGETFEQIGRTTTKDGTIVCGMVDKSALYNKKLKGVERALLAIETESGGVFSQAKFRDDKPAMTIRGISDYADGNKTKLEEATKGTVRKLAAANAASFLHLNITANPYFQRALLELRGSGDDLLDLGVEDETDVPLKQVMQTIEAEIDETLRRLSPEYKLQEKGYRLPVPRIRKTPQSGDPVDAQQEAIDVREVLKTRERTLINIPRSYPDKSLPWVVAADLLTCEIDGLQAVPIVIDGDAIRGKQDTFASAAAVDLDKLKQTDGVKMVFVVENMPFSSKHRIDTILEQCDMYPDARFLFVSRGDDALIGETSFMNRSAAAPYDAGKVSFLEIALFLEKNFQMGCQESEVIANRLYKTFDNFRLDAHPTYFAGIPKETLTALLNANRRSELIQLAVVGFLTFLVAGDQADINLGRTTRERFLRKLVVEMRLEKRNFDEAELVTFAKEFADRHDFQIKPLQFVNDFVDNGIMHFEQGRAQISLPFIESYLLAQELHDHPSLASRYFQMAEPFDYPAFELYAEIGASDEIVQAVIETLKAATDDLKKLNPGDNIMLSEEISPIAIRRTEATDRMRERLKNAAKAVREGSRNAEQKQQMLDVSEQVREEAGKQFADDDDEAVSKRFENLDRLGAAWTRAVVLLGQGAEHLEAKEKRDLSAKVVDGAAVALDEWSRINLEIDFDKMKENLTTDEALNATDFPDEIDDRRRFVGSIIDVMEYAILAQPIRQIFGYLAEQARHPALYMSVDKSEVEGKLETLIKASWMVDLMPKSGRKFLKESMKALPRASFLRYTIASHYLSRLFWAHWDKENRTIMLEAAQDVVKPLGVNIDKPKLEKLIKTKD</sequence>
<dbReference type="EMBL" id="WTYD01000004">
    <property type="protein sequence ID" value="MXO55111.1"/>
    <property type="molecule type" value="Genomic_DNA"/>
</dbReference>
<dbReference type="GO" id="GO:0008782">
    <property type="term" value="F:adenosylhomocysteine nucleosidase activity"/>
    <property type="evidence" value="ECO:0007669"/>
    <property type="project" value="TreeGrafter"/>
</dbReference>
<feature type="domain" description="Nucleoside phosphorylase" evidence="1">
    <location>
        <begin position="13"/>
        <end position="278"/>
    </location>
</feature>
<dbReference type="GO" id="GO:0019284">
    <property type="term" value="P:L-methionine salvage from S-adenosylmethionine"/>
    <property type="evidence" value="ECO:0007669"/>
    <property type="project" value="TreeGrafter"/>
</dbReference>
<evidence type="ECO:0000313" key="3">
    <source>
        <dbReference type="Proteomes" id="UP000430272"/>
    </source>
</evidence>
<dbReference type="Proteomes" id="UP000430272">
    <property type="component" value="Unassembled WGS sequence"/>
</dbReference>
<protein>
    <recommendedName>
        <fullName evidence="1">Nucleoside phosphorylase domain-containing protein</fullName>
    </recommendedName>
</protein>
<dbReference type="SUPFAM" id="SSF53167">
    <property type="entry name" value="Purine and uridine phosphorylases"/>
    <property type="match status" value="1"/>
</dbReference>
<evidence type="ECO:0000259" key="1">
    <source>
        <dbReference type="Pfam" id="PF01048"/>
    </source>
</evidence>
<comment type="caution">
    <text evidence="2">The sequence shown here is derived from an EMBL/GenBank/DDBJ whole genome shotgun (WGS) entry which is preliminary data.</text>
</comment>
<gene>
    <name evidence="2" type="ORF">GRI47_13990</name>
</gene>
<dbReference type="RefSeq" id="WP_160661986.1">
    <property type="nucleotide sequence ID" value="NZ_BAABDV010000004.1"/>
</dbReference>
<organism evidence="2 3">
    <name type="scientific">Qipengyuania pelagi</name>
    <dbReference type="NCBI Taxonomy" id="994320"/>
    <lineage>
        <taxon>Bacteria</taxon>
        <taxon>Pseudomonadati</taxon>
        <taxon>Pseudomonadota</taxon>
        <taxon>Alphaproteobacteria</taxon>
        <taxon>Sphingomonadales</taxon>
        <taxon>Erythrobacteraceae</taxon>
        <taxon>Qipengyuania</taxon>
    </lineage>
</organism>
<dbReference type="PANTHER" id="PTHR46832">
    <property type="entry name" value="5'-METHYLTHIOADENOSINE/S-ADENOSYLHOMOCYSTEINE NUCLEOSIDASE"/>
    <property type="match status" value="1"/>
</dbReference>
<proteinExistence type="predicted"/>
<keyword evidence="3" id="KW-1185">Reference proteome</keyword>
<accession>A0A844YB60</accession>
<dbReference type="Gene3D" id="3.40.50.1580">
    <property type="entry name" value="Nucleoside phosphorylase domain"/>
    <property type="match status" value="1"/>
</dbReference>
<evidence type="ECO:0000313" key="2">
    <source>
        <dbReference type="EMBL" id="MXO55111.1"/>
    </source>
</evidence>
<dbReference type="GO" id="GO:0008930">
    <property type="term" value="F:methylthioadenosine nucleosidase activity"/>
    <property type="evidence" value="ECO:0007669"/>
    <property type="project" value="TreeGrafter"/>
</dbReference>
<dbReference type="OrthoDB" id="6677713at2"/>
<dbReference type="Pfam" id="PF01048">
    <property type="entry name" value="PNP_UDP_1"/>
    <property type="match status" value="1"/>
</dbReference>
<dbReference type="AlphaFoldDB" id="A0A844YB60"/>
<dbReference type="GO" id="GO:0005829">
    <property type="term" value="C:cytosol"/>
    <property type="evidence" value="ECO:0007669"/>
    <property type="project" value="TreeGrafter"/>
</dbReference>
<dbReference type="GO" id="GO:0009116">
    <property type="term" value="P:nucleoside metabolic process"/>
    <property type="evidence" value="ECO:0007669"/>
    <property type="project" value="InterPro"/>
</dbReference>
<reference evidence="2 3" key="1">
    <citation type="submission" date="2019-12" db="EMBL/GenBank/DDBJ databases">
        <title>Genomic-based taxomic classification of the family Erythrobacteraceae.</title>
        <authorList>
            <person name="Xu L."/>
        </authorList>
    </citation>
    <scope>NUCLEOTIDE SEQUENCE [LARGE SCALE GENOMIC DNA]</scope>
    <source>
        <strain evidence="2 3">JCM 17468</strain>
    </source>
</reference>
<dbReference type="InterPro" id="IPR000845">
    <property type="entry name" value="Nucleoside_phosphorylase_d"/>
</dbReference>
<dbReference type="PANTHER" id="PTHR46832:SF1">
    <property type="entry name" value="5'-METHYLTHIOADENOSINE_S-ADENOSYLHOMOCYSTEINE NUCLEOSIDASE"/>
    <property type="match status" value="1"/>
</dbReference>
<dbReference type="InterPro" id="IPR035994">
    <property type="entry name" value="Nucleoside_phosphorylase_sf"/>
</dbReference>
<name>A0A844YB60_9SPHN</name>